<protein>
    <recommendedName>
        <fullName evidence="4">Homeodomain phBC6A51-type domain-containing protein</fullName>
    </recommendedName>
</protein>
<organism evidence="2 3">
    <name type="scientific">Limosilactobacillus reuteri</name>
    <name type="common">Lactobacillus reuteri</name>
    <dbReference type="NCBI Taxonomy" id="1598"/>
    <lineage>
        <taxon>Bacteria</taxon>
        <taxon>Bacillati</taxon>
        <taxon>Bacillota</taxon>
        <taxon>Bacilli</taxon>
        <taxon>Lactobacillales</taxon>
        <taxon>Lactobacillaceae</taxon>
        <taxon>Limosilactobacillus</taxon>
    </lineage>
</organism>
<accession>A0AB73QG90</accession>
<evidence type="ECO:0000313" key="2">
    <source>
        <dbReference type="EMBL" id="OYS94095.1"/>
    </source>
</evidence>
<dbReference type="AlphaFoldDB" id="A0AB73QG90"/>
<feature type="region of interest" description="Disordered" evidence="1">
    <location>
        <begin position="153"/>
        <end position="174"/>
    </location>
</feature>
<evidence type="ECO:0008006" key="4">
    <source>
        <dbReference type="Google" id="ProtNLM"/>
    </source>
</evidence>
<sequence length="174" mass="19293">MSKKQDGARNDPFSSLTKAQQTLVILDFEGGHSNKEIAPKLGLKNETTVSHWRKRSWYEPAFNAYASKTVRGKYKSLALRTLIDLLDARSEMVKLQAATSILKLSGMLSDNSTPELDKAKVRKANAEADIAEQKAKLLKNDKTGITKIVFTDDMKSDKEDDTDQKGDESDGANN</sequence>
<proteinExistence type="predicted"/>
<dbReference type="Proteomes" id="UP000216681">
    <property type="component" value="Unassembled WGS sequence"/>
</dbReference>
<reference evidence="2 3" key="1">
    <citation type="submission" date="2017-05" db="EMBL/GenBank/DDBJ databases">
        <authorList>
            <person name="Lin X.B."/>
            <person name="Stothard P."/>
            <person name="Tasseva G."/>
            <person name="Walter J."/>
        </authorList>
    </citation>
    <scope>NUCLEOTIDE SEQUENCE [LARGE SCALE GENOMIC DNA]</scope>
    <source>
        <strain evidence="2 3">105n</strain>
    </source>
</reference>
<dbReference type="EMBL" id="NGPX01000019">
    <property type="protein sequence ID" value="OYS94095.1"/>
    <property type="molecule type" value="Genomic_DNA"/>
</dbReference>
<comment type="caution">
    <text evidence="2">The sequence shown here is derived from an EMBL/GenBank/DDBJ whole genome shotgun (WGS) entry which is preliminary data.</text>
</comment>
<gene>
    <name evidence="2" type="ORF">CBG15_04985</name>
</gene>
<reference evidence="2 3" key="2">
    <citation type="submission" date="2017-09" db="EMBL/GenBank/DDBJ databases">
        <title>Tripartite evolution among Lactobacillus johnsonii, Lactobacillus taiwanensis, Lactobacillus reuteri and their rodent host.</title>
        <authorList>
            <person name="Wang T."/>
            <person name="Knowles S."/>
            <person name="Cheng C."/>
        </authorList>
    </citation>
    <scope>NUCLEOTIDE SEQUENCE [LARGE SCALE GENOMIC DNA]</scope>
    <source>
        <strain evidence="2 3">105n</strain>
    </source>
</reference>
<dbReference type="RefSeq" id="WP_094511726.1">
    <property type="nucleotide sequence ID" value="NZ_NGPU01000115.1"/>
</dbReference>
<feature type="compositionally biased region" description="Basic and acidic residues" evidence="1">
    <location>
        <begin position="153"/>
        <end position="168"/>
    </location>
</feature>
<evidence type="ECO:0000313" key="3">
    <source>
        <dbReference type="Proteomes" id="UP000216681"/>
    </source>
</evidence>
<name>A0AB73QG90_LIMRT</name>
<evidence type="ECO:0000256" key="1">
    <source>
        <dbReference type="SAM" id="MobiDB-lite"/>
    </source>
</evidence>